<keyword evidence="2" id="KW-0732">Signal</keyword>
<gene>
    <name evidence="3" type="ORF">L873DRAFT_769094</name>
</gene>
<feature type="signal peptide" evidence="2">
    <location>
        <begin position="1"/>
        <end position="23"/>
    </location>
</feature>
<proteinExistence type="predicted"/>
<feature type="chain" id="PRO_5018241721" description="Secreted protein" evidence="2">
    <location>
        <begin position="24"/>
        <end position="76"/>
    </location>
</feature>
<keyword evidence="1" id="KW-0812">Transmembrane</keyword>
<protein>
    <recommendedName>
        <fullName evidence="5">Secreted protein</fullName>
    </recommendedName>
</protein>
<name>A0A3N4IX80_9PEZI</name>
<reference evidence="3 4" key="1">
    <citation type="journal article" date="2018" name="Nat. Ecol. Evol.">
        <title>Pezizomycetes genomes reveal the molecular basis of ectomycorrhizal truffle lifestyle.</title>
        <authorList>
            <person name="Murat C."/>
            <person name="Payen T."/>
            <person name="Noel B."/>
            <person name="Kuo A."/>
            <person name="Morin E."/>
            <person name="Chen J."/>
            <person name="Kohler A."/>
            <person name="Krizsan K."/>
            <person name="Balestrini R."/>
            <person name="Da Silva C."/>
            <person name="Montanini B."/>
            <person name="Hainaut M."/>
            <person name="Levati E."/>
            <person name="Barry K.W."/>
            <person name="Belfiori B."/>
            <person name="Cichocki N."/>
            <person name="Clum A."/>
            <person name="Dockter R.B."/>
            <person name="Fauchery L."/>
            <person name="Guy J."/>
            <person name="Iotti M."/>
            <person name="Le Tacon F."/>
            <person name="Lindquist E.A."/>
            <person name="Lipzen A."/>
            <person name="Malagnac F."/>
            <person name="Mello A."/>
            <person name="Molinier V."/>
            <person name="Miyauchi S."/>
            <person name="Poulain J."/>
            <person name="Riccioni C."/>
            <person name="Rubini A."/>
            <person name="Sitrit Y."/>
            <person name="Splivallo R."/>
            <person name="Traeger S."/>
            <person name="Wang M."/>
            <person name="Zifcakova L."/>
            <person name="Wipf D."/>
            <person name="Zambonelli A."/>
            <person name="Paolocci F."/>
            <person name="Nowrousian M."/>
            <person name="Ottonello S."/>
            <person name="Baldrian P."/>
            <person name="Spatafora J.W."/>
            <person name="Henrissat B."/>
            <person name="Nagy L.G."/>
            <person name="Aury J.M."/>
            <person name="Wincker P."/>
            <person name="Grigoriev I.V."/>
            <person name="Bonfante P."/>
            <person name="Martin F.M."/>
        </authorList>
    </citation>
    <scope>NUCLEOTIDE SEQUENCE [LARGE SCALE GENOMIC DNA]</scope>
    <source>
        <strain evidence="3 4">120613-1</strain>
    </source>
</reference>
<keyword evidence="1" id="KW-1133">Transmembrane helix</keyword>
<evidence type="ECO:0000256" key="1">
    <source>
        <dbReference type="SAM" id="Phobius"/>
    </source>
</evidence>
<keyword evidence="1" id="KW-0472">Membrane</keyword>
<dbReference type="AlphaFoldDB" id="A0A3N4IX80"/>
<keyword evidence="4" id="KW-1185">Reference proteome</keyword>
<evidence type="ECO:0000256" key="2">
    <source>
        <dbReference type="SAM" id="SignalP"/>
    </source>
</evidence>
<organism evidence="3 4">
    <name type="scientific">Choiromyces venosus 120613-1</name>
    <dbReference type="NCBI Taxonomy" id="1336337"/>
    <lineage>
        <taxon>Eukaryota</taxon>
        <taxon>Fungi</taxon>
        <taxon>Dikarya</taxon>
        <taxon>Ascomycota</taxon>
        <taxon>Pezizomycotina</taxon>
        <taxon>Pezizomycetes</taxon>
        <taxon>Pezizales</taxon>
        <taxon>Tuberaceae</taxon>
        <taxon>Choiromyces</taxon>
    </lineage>
</organism>
<accession>A0A3N4IX80</accession>
<evidence type="ECO:0008006" key="5">
    <source>
        <dbReference type="Google" id="ProtNLM"/>
    </source>
</evidence>
<evidence type="ECO:0000313" key="3">
    <source>
        <dbReference type="EMBL" id="RPA88911.1"/>
    </source>
</evidence>
<dbReference type="Proteomes" id="UP000276215">
    <property type="component" value="Unassembled WGS sequence"/>
</dbReference>
<dbReference type="EMBL" id="ML120639">
    <property type="protein sequence ID" value="RPA88911.1"/>
    <property type="molecule type" value="Genomic_DNA"/>
</dbReference>
<evidence type="ECO:0000313" key="4">
    <source>
        <dbReference type="Proteomes" id="UP000276215"/>
    </source>
</evidence>
<feature type="transmembrane region" description="Helical" evidence="1">
    <location>
        <begin position="33"/>
        <end position="54"/>
    </location>
</feature>
<sequence>MHCFFFFSSSFIFYLLFSDVIIADEQPVYKCKGISFISFISFILSIYFFSSFAVESCIVVFKPHGITSTLTSHLRP</sequence>